<dbReference type="GO" id="GO:0005886">
    <property type="term" value="C:plasma membrane"/>
    <property type="evidence" value="ECO:0007669"/>
    <property type="project" value="TreeGrafter"/>
</dbReference>
<keyword evidence="4 11" id="KW-1133">Transmembrane helix</keyword>
<keyword evidence="15" id="KW-1185">Reference proteome</keyword>
<dbReference type="InterPro" id="IPR004709">
    <property type="entry name" value="NaH_exchanger"/>
</dbReference>
<proteinExistence type="inferred from homology"/>
<dbReference type="GO" id="GO:0015385">
    <property type="term" value="F:sodium:proton antiporter activity"/>
    <property type="evidence" value="ECO:0007669"/>
    <property type="project" value="InterPro"/>
</dbReference>
<dbReference type="OrthoDB" id="196264at2759"/>
<evidence type="ECO:0000256" key="8">
    <source>
        <dbReference type="ARBA" id="ARBA00023201"/>
    </source>
</evidence>
<dbReference type="Gene3D" id="6.10.250.1040">
    <property type="match status" value="1"/>
</dbReference>
<keyword evidence="2 9" id="KW-0813">Transport</keyword>
<dbReference type="InterPro" id="IPR018422">
    <property type="entry name" value="Cation/H_exchanger_CPA1"/>
</dbReference>
<dbReference type="GO" id="GO:0098719">
    <property type="term" value="P:sodium ion import across plasma membrane"/>
    <property type="evidence" value="ECO:0007669"/>
    <property type="project" value="TreeGrafter"/>
</dbReference>
<evidence type="ECO:0000256" key="1">
    <source>
        <dbReference type="ARBA" id="ARBA00004141"/>
    </source>
</evidence>
<keyword evidence="5" id="KW-0915">Sodium</keyword>
<feature type="transmembrane region" description="Helical" evidence="11">
    <location>
        <begin position="488"/>
        <end position="506"/>
    </location>
</feature>
<feature type="signal peptide" evidence="12">
    <location>
        <begin position="1"/>
        <end position="33"/>
    </location>
</feature>
<keyword evidence="3 9" id="KW-0812">Transmembrane</keyword>
<feature type="region of interest" description="Disordered" evidence="10">
    <location>
        <begin position="33"/>
        <end position="54"/>
    </location>
</feature>
<gene>
    <name evidence="14" type="ORF">PSYICH_LOCUS10335</name>
</gene>
<comment type="similarity">
    <text evidence="9">Belongs to the monovalent cation:proton antiporter 1 (CPA1) transporter (TC 2.A.36) family.</text>
</comment>
<evidence type="ECO:0000256" key="2">
    <source>
        <dbReference type="ARBA" id="ARBA00022448"/>
    </source>
</evidence>
<comment type="subcellular location">
    <subcellularLocation>
        <location evidence="1">Membrane</location>
        <topology evidence="1">Multi-pass membrane protein</topology>
    </subcellularLocation>
</comment>
<evidence type="ECO:0000256" key="7">
    <source>
        <dbReference type="ARBA" id="ARBA00023136"/>
    </source>
</evidence>
<name>A0A9P0CWH8_9CUCU</name>
<evidence type="ECO:0000256" key="9">
    <source>
        <dbReference type="RuleBase" id="RU003722"/>
    </source>
</evidence>
<feature type="transmembrane region" description="Helical" evidence="11">
    <location>
        <begin position="518"/>
        <end position="540"/>
    </location>
</feature>
<keyword evidence="6 9" id="KW-0406">Ion transport</keyword>
<feature type="chain" id="PRO_5040472065" description="Sodium/hydrogen exchanger" evidence="12">
    <location>
        <begin position="34"/>
        <end position="1065"/>
    </location>
</feature>
<evidence type="ECO:0000256" key="11">
    <source>
        <dbReference type="SAM" id="Phobius"/>
    </source>
</evidence>
<evidence type="ECO:0000256" key="10">
    <source>
        <dbReference type="SAM" id="MobiDB-lite"/>
    </source>
</evidence>
<accession>A0A9P0CWH8</accession>
<feature type="transmembrane region" description="Helical" evidence="11">
    <location>
        <begin position="332"/>
        <end position="351"/>
    </location>
</feature>
<feature type="domain" description="Cation/H+ exchanger transmembrane" evidence="13">
    <location>
        <begin position="146"/>
        <end position="541"/>
    </location>
</feature>
<dbReference type="PANTHER" id="PTHR10110">
    <property type="entry name" value="SODIUM/HYDROGEN EXCHANGER"/>
    <property type="match status" value="1"/>
</dbReference>
<feature type="transmembrane region" description="Helical" evidence="11">
    <location>
        <begin position="167"/>
        <end position="184"/>
    </location>
</feature>
<dbReference type="EMBL" id="OV651816">
    <property type="protein sequence ID" value="CAH1109591.1"/>
    <property type="molecule type" value="Genomic_DNA"/>
</dbReference>
<feature type="transmembrane region" description="Helical" evidence="11">
    <location>
        <begin position="288"/>
        <end position="312"/>
    </location>
</feature>
<feature type="transmembrane region" description="Helical" evidence="11">
    <location>
        <begin position="449"/>
        <end position="476"/>
    </location>
</feature>
<evidence type="ECO:0000259" key="13">
    <source>
        <dbReference type="Pfam" id="PF00999"/>
    </source>
</evidence>
<feature type="transmembrane region" description="Helical" evidence="11">
    <location>
        <begin position="225"/>
        <end position="247"/>
    </location>
</feature>
<dbReference type="AlphaFoldDB" id="A0A9P0CWH8"/>
<feature type="compositionally biased region" description="Basic and acidic residues" evidence="10">
    <location>
        <begin position="34"/>
        <end position="43"/>
    </location>
</feature>
<feature type="region of interest" description="Disordered" evidence="10">
    <location>
        <begin position="753"/>
        <end position="774"/>
    </location>
</feature>
<dbReference type="InterPro" id="IPR006153">
    <property type="entry name" value="Cation/H_exchanger_TM"/>
</dbReference>
<feature type="compositionally biased region" description="Acidic residues" evidence="10">
    <location>
        <begin position="1047"/>
        <end position="1056"/>
    </location>
</feature>
<dbReference type="PRINTS" id="PR01084">
    <property type="entry name" value="NAHEXCHNGR"/>
</dbReference>
<evidence type="ECO:0000313" key="15">
    <source>
        <dbReference type="Proteomes" id="UP001153636"/>
    </source>
</evidence>
<evidence type="ECO:0000256" key="3">
    <source>
        <dbReference type="ARBA" id="ARBA00022692"/>
    </source>
</evidence>
<evidence type="ECO:0000256" key="12">
    <source>
        <dbReference type="SAM" id="SignalP"/>
    </source>
</evidence>
<dbReference type="Pfam" id="PF00999">
    <property type="entry name" value="Na_H_Exchanger"/>
    <property type="match status" value="1"/>
</dbReference>
<keyword evidence="8 9" id="KW-0739">Sodium transport</keyword>
<feature type="region of interest" description="Disordered" evidence="10">
    <location>
        <begin position="922"/>
        <end position="958"/>
    </location>
</feature>
<keyword evidence="7 11" id="KW-0472">Membrane</keyword>
<dbReference type="GO" id="GO:0015386">
    <property type="term" value="F:potassium:proton antiporter activity"/>
    <property type="evidence" value="ECO:0007669"/>
    <property type="project" value="TreeGrafter"/>
</dbReference>
<dbReference type="GO" id="GO:0051453">
    <property type="term" value="P:regulation of intracellular pH"/>
    <property type="evidence" value="ECO:0007669"/>
    <property type="project" value="TreeGrafter"/>
</dbReference>
<protein>
    <recommendedName>
        <fullName evidence="9">Sodium/hydrogen exchanger</fullName>
    </recommendedName>
</protein>
<organism evidence="14 15">
    <name type="scientific">Psylliodes chrysocephalus</name>
    <dbReference type="NCBI Taxonomy" id="3402493"/>
    <lineage>
        <taxon>Eukaryota</taxon>
        <taxon>Metazoa</taxon>
        <taxon>Ecdysozoa</taxon>
        <taxon>Arthropoda</taxon>
        <taxon>Hexapoda</taxon>
        <taxon>Insecta</taxon>
        <taxon>Pterygota</taxon>
        <taxon>Neoptera</taxon>
        <taxon>Endopterygota</taxon>
        <taxon>Coleoptera</taxon>
        <taxon>Polyphaga</taxon>
        <taxon>Cucujiformia</taxon>
        <taxon>Chrysomeloidea</taxon>
        <taxon>Chrysomelidae</taxon>
        <taxon>Galerucinae</taxon>
        <taxon>Alticini</taxon>
        <taxon>Psylliodes</taxon>
    </lineage>
</organism>
<dbReference type="Proteomes" id="UP001153636">
    <property type="component" value="Chromosome 4"/>
</dbReference>
<evidence type="ECO:0000313" key="14">
    <source>
        <dbReference type="EMBL" id="CAH1109591.1"/>
    </source>
</evidence>
<reference evidence="14" key="1">
    <citation type="submission" date="2022-01" db="EMBL/GenBank/DDBJ databases">
        <authorList>
            <person name="King R."/>
        </authorList>
    </citation>
    <scope>NUCLEOTIDE SEQUENCE</scope>
</reference>
<dbReference type="PANTHER" id="PTHR10110:SF98">
    <property type="entry name" value="SODIUM_HYDROGEN EXCHANGER"/>
    <property type="match status" value="1"/>
</dbReference>
<evidence type="ECO:0000256" key="5">
    <source>
        <dbReference type="ARBA" id="ARBA00023053"/>
    </source>
</evidence>
<feature type="compositionally biased region" description="Basic residues" evidence="10">
    <location>
        <begin position="755"/>
        <end position="765"/>
    </location>
</feature>
<keyword evidence="12" id="KW-0732">Signal</keyword>
<feature type="transmembrane region" description="Helical" evidence="11">
    <location>
        <begin position="385"/>
        <end position="404"/>
    </location>
</feature>
<evidence type="ECO:0000256" key="4">
    <source>
        <dbReference type="ARBA" id="ARBA00022989"/>
    </source>
</evidence>
<feature type="transmembrane region" description="Helical" evidence="11">
    <location>
        <begin position="259"/>
        <end position="281"/>
    </location>
</feature>
<evidence type="ECO:0000256" key="6">
    <source>
        <dbReference type="ARBA" id="ARBA00023065"/>
    </source>
</evidence>
<feature type="region of interest" description="Disordered" evidence="10">
    <location>
        <begin position="1025"/>
        <end position="1056"/>
    </location>
</feature>
<feature type="compositionally biased region" description="Polar residues" evidence="10">
    <location>
        <begin position="922"/>
        <end position="932"/>
    </location>
</feature>
<dbReference type="NCBIfam" id="TIGR00840">
    <property type="entry name" value="b_cpa1"/>
    <property type="match status" value="1"/>
</dbReference>
<dbReference type="Gene3D" id="6.10.140.1330">
    <property type="match status" value="1"/>
</dbReference>
<keyword evidence="9" id="KW-0050">Antiport</keyword>
<feature type="transmembrane region" description="Helical" evidence="11">
    <location>
        <begin position="363"/>
        <end position="379"/>
    </location>
</feature>
<sequence>MYSLRHAVNLSRRACKTVSHVLLLLLLLGGGRAKPPDHASDSHRHGKPSQGNLDTNSYDFEALYKTISTPSAATPGDGGNSRNAVPVQDNTERFDNTIRQQEKNVRKVVPTEKTQGKKEVIRYPIISVSFYRVETPFIIALWIFCASLSKIGFHMAPKLSEIFPESCLLIFVGVAIGVILVHITDSVHMSPLTPDTFFFYMLPPIILDAGYFMPNRLFFEHFGTILLFAVVGTIFNTLTIGASLWAVGLTGLFSCDTPLLDMFLFGSLISAVDPVAVLAVFEEIQVNEILYIVVFGESLLNDAVTVVLYHLFESYTEMGLKNILYVDVLSGFLNFWVVAIGGTVIGVIWGMATSLVTKFTNEVRVIEPIFIFVMAYLAYLNAEIFHMSGILAITFCGITMKNYVEANISHKSHTTIKYTMKMLSSSSETIIFMFLGVATVNKSHDWNTWFVILTIVFCSFYRVIGVIILTALANRFRMNQLSTVDKFVMSYGGLRGAVAFALVLLIDPKTVKLQPMFMTTTIAVVYFTVFFQGITIKPLVKILNVKTAEKKKPTMNERIHERLMDHTMAGIEDILGQHGNYHIRDRFKRFDNHFIRPYLLRNHHGQGAEQKILETYSKLAMRDAMEYMRRNASTIGNISNTESMSAIFKNYTTTNINSSTSFSQLDSSTWNIDMQELEYNPSKKDLTDAKIHHLLAEELGKPYRRVSTKRKEKKLMASNLHRKLSYSRHAVNDRDLSTQVNYRMHFNTRRLVADKKHHHKRHSKKMNKDGKQNHVSFPEFQQNGTAKQFCTDYITEVLNEDDNEPSSKSIKEEWDSPITFTAKSSLTDESICSEKGSGKRSSKGSIEACDFMRVSTPTATEMMLPWKRGEEEGCVPILQSEFPGWASNKEYLAYNSPSATFLGGLENPRSSVIGLFRRESVGSEQSCSTESTPQKERRNSSGRSTSLLVEDTDKDNDPLGIAIRQLPVSPIPQMPVQRRQARRGSMMELTTGPITREIIPEEAYGTSSLRRPSWVSNLAQRTSSITRQPTVGAALMGNVSSPSPTPSDDDSTDDADVECLMKAGF</sequence>
<feature type="transmembrane region" description="Helical" evidence="11">
    <location>
        <begin position="196"/>
        <end position="213"/>
    </location>
</feature>